<dbReference type="RefSeq" id="XP_014675716.1">
    <property type="nucleotide sequence ID" value="XM_014820230.1"/>
</dbReference>
<evidence type="ECO:0000256" key="1">
    <source>
        <dbReference type="ARBA" id="ARBA00004651"/>
    </source>
</evidence>
<feature type="transmembrane region" description="Helical" evidence="13">
    <location>
        <begin position="72"/>
        <end position="96"/>
    </location>
</feature>
<keyword evidence="6 13" id="KW-0472">Membrane</keyword>
<evidence type="ECO:0000313" key="19">
    <source>
        <dbReference type="RefSeq" id="XP_014675684.1"/>
    </source>
</evidence>
<evidence type="ECO:0000313" key="20">
    <source>
        <dbReference type="RefSeq" id="XP_014675690.1"/>
    </source>
</evidence>
<evidence type="ECO:0000313" key="18">
    <source>
        <dbReference type="RefSeq" id="XP_014675676.1"/>
    </source>
</evidence>
<organism evidence="15 22">
    <name type="scientific">Priapulus caudatus</name>
    <name type="common">Priapulid worm</name>
    <dbReference type="NCBI Taxonomy" id="37621"/>
    <lineage>
        <taxon>Eukaryota</taxon>
        <taxon>Metazoa</taxon>
        <taxon>Ecdysozoa</taxon>
        <taxon>Scalidophora</taxon>
        <taxon>Priapulida</taxon>
        <taxon>Priapulimorpha</taxon>
        <taxon>Priapulimorphida</taxon>
        <taxon>Priapulidae</taxon>
        <taxon>Priapulus</taxon>
    </lineage>
</organism>
<dbReference type="PROSITE" id="PS00237">
    <property type="entry name" value="G_PROTEIN_RECEP_F1_1"/>
    <property type="match status" value="1"/>
</dbReference>
<dbReference type="RefSeq" id="XP_014675690.1">
    <property type="nucleotide sequence ID" value="XM_014820204.1"/>
</dbReference>
<evidence type="ECO:0000259" key="14">
    <source>
        <dbReference type="PROSITE" id="PS50262"/>
    </source>
</evidence>
<keyword evidence="9 11" id="KW-0807">Transducer</keyword>
<protein>
    <submittedName>
        <fullName evidence="16 17">Somatostatin receptor type 2-like</fullName>
    </submittedName>
</protein>
<dbReference type="RefSeq" id="XP_014675668.1">
    <property type="nucleotide sequence ID" value="XM_014820182.1"/>
</dbReference>
<dbReference type="PRINTS" id="PR00237">
    <property type="entry name" value="GPCRRHODOPSN"/>
</dbReference>
<feature type="domain" description="G-protein coupled receptors family 1 profile" evidence="14">
    <location>
        <begin position="51"/>
        <end position="302"/>
    </location>
</feature>
<dbReference type="GeneID" id="106815673"/>
<dbReference type="InterPro" id="IPR001418">
    <property type="entry name" value="Opioid_rcpt"/>
</dbReference>
<evidence type="ECO:0000256" key="11">
    <source>
        <dbReference type="RuleBase" id="RU000688"/>
    </source>
</evidence>
<comment type="similarity">
    <text evidence="11">Belongs to the G-protein coupled receptor 1 family.</text>
</comment>
<evidence type="ECO:0000256" key="7">
    <source>
        <dbReference type="ARBA" id="ARBA00023139"/>
    </source>
</evidence>
<keyword evidence="3 11" id="KW-0812">Transmembrane</keyword>
<evidence type="ECO:0000256" key="10">
    <source>
        <dbReference type="ARBA" id="ARBA00023288"/>
    </source>
</evidence>
<comment type="subcellular location">
    <subcellularLocation>
        <location evidence="1">Cell membrane</location>
        <topology evidence="1">Multi-pass membrane protein</topology>
    </subcellularLocation>
</comment>
<proteinExistence type="inferred from homology"/>
<accession>A0ABM1EU33</accession>
<keyword evidence="2" id="KW-1003">Cell membrane</keyword>
<evidence type="ECO:0000313" key="24">
    <source>
        <dbReference type="RefSeq" id="XP_014675716.1"/>
    </source>
</evidence>
<evidence type="ECO:0000256" key="12">
    <source>
        <dbReference type="SAM" id="MobiDB-lite"/>
    </source>
</evidence>
<dbReference type="RefSeq" id="XP_014675684.1">
    <property type="nucleotide sequence ID" value="XM_014820198.1"/>
</dbReference>
<evidence type="ECO:0000256" key="3">
    <source>
        <dbReference type="ARBA" id="ARBA00022692"/>
    </source>
</evidence>
<keyword evidence="10" id="KW-0449">Lipoprotein</keyword>
<evidence type="ECO:0000256" key="6">
    <source>
        <dbReference type="ARBA" id="ARBA00023136"/>
    </source>
</evidence>
<dbReference type="Gene3D" id="1.20.1070.10">
    <property type="entry name" value="Rhodopsin 7-helix transmembrane proteins"/>
    <property type="match status" value="1"/>
</dbReference>
<feature type="transmembrane region" description="Helical" evidence="13">
    <location>
        <begin position="281"/>
        <end position="305"/>
    </location>
</feature>
<reference evidence="16 17" key="1">
    <citation type="submission" date="2025-05" db="UniProtKB">
        <authorList>
            <consortium name="RefSeq"/>
        </authorList>
    </citation>
    <scope>IDENTIFICATION</scope>
</reference>
<evidence type="ECO:0000313" key="15">
    <source>
        <dbReference type="Proteomes" id="UP000695022"/>
    </source>
</evidence>
<feature type="region of interest" description="Disordered" evidence="12">
    <location>
        <begin position="383"/>
        <end position="405"/>
    </location>
</feature>
<evidence type="ECO:0000256" key="5">
    <source>
        <dbReference type="ARBA" id="ARBA00023040"/>
    </source>
</evidence>
<evidence type="ECO:0000313" key="25">
    <source>
        <dbReference type="RefSeq" id="XP_014675723.1"/>
    </source>
</evidence>
<evidence type="ECO:0000313" key="21">
    <source>
        <dbReference type="RefSeq" id="XP_014675696.1"/>
    </source>
</evidence>
<evidence type="ECO:0000256" key="2">
    <source>
        <dbReference type="ARBA" id="ARBA00022475"/>
    </source>
</evidence>
<evidence type="ECO:0000256" key="13">
    <source>
        <dbReference type="SAM" id="Phobius"/>
    </source>
</evidence>
<dbReference type="RefSeq" id="XP_014675704.1">
    <property type="nucleotide sequence ID" value="XM_014820218.1"/>
</dbReference>
<feature type="transmembrane region" description="Helical" evidence="13">
    <location>
        <begin position="242"/>
        <end position="261"/>
    </location>
</feature>
<dbReference type="InterPro" id="IPR017452">
    <property type="entry name" value="GPCR_Rhodpsn_7TM"/>
</dbReference>
<evidence type="ECO:0000256" key="8">
    <source>
        <dbReference type="ARBA" id="ARBA00023170"/>
    </source>
</evidence>
<feature type="transmembrane region" description="Helical" evidence="13">
    <location>
        <begin position="148"/>
        <end position="170"/>
    </location>
</feature>
<evidence type="ECO:0000256" key="4">
    <source>
        <dbReference type="ARBA" id="ARBA00022989"/>
    </source>
</evidence>
<dbReference type="RefSeq" id="XP_014675676.1">
    <property type="nucleotide sequence ID" value="XM_014820190.1"/>
</dbReference>
<dbReference type="RefSeq" id="XP_014675723.1">
    <property type="nucleotide sequence ID" value="XM_014820237.1"/>
</dbReference>
<dbReference type="SMART" id="SM01381">
    <property type="entry name" value="7TM_GPCR_Srsx"/>
    <property type="match status" value="1"/>
</dbReference>
<keyword evidence="7" id="KW-0564">Palmitate</keyword>
<sequence length="405" mass="45101">MAANYSSVTSYSNASLNDTDDDDARLHLASIIAERISMTMYTIICIVGMVGNTLVIYVVLRFAKMKTVTNMYIMNLAIADEMYLIGLPFLVTTMVLKHWPFGFAMCKLYMITASVNQFTSSLFLAVMSSDRYLAVCHPVKSVKYRTPLHAKIVCACVWTISVLVMIPVIMYARTTGGGPTCTVLWPGGQLIKAEKAFVVYSLLLGFGIPVALTMTFYVMVLQRLKTVGPRKKSKEKKRSHRRVTKMVLVVITVYIFCWLPYWSLQLLLALASEMEVNSLYIALSTFVYALAYANSAVNPILYAFLSENFKKSFIKAFRCAAGNDSGFVVETSTFPGRGSKSRADSRRRKHGADSDDDDETESTHVTSMCHSRVHTDPKSMLLTDITNGQNHTTNNLEPDCNATAL</sequence>
<dbReference type="PANTHER" id="PTHR24229:SF40">
    <property type="entry name" value="ALLATOSTATIN C RECEPTOR 1-RELATED"/>
    <property type="match status" value="1"/>
</dbReference>
<dbReference type="RefSeq" id="XP_014675696.1">
    <property type="nucleotide sequence ID" value="XM_014820210.1"/>
</dbReference>
<dbReference type="PROSITE" id="PS50262">
    <property type="entry name" value="G_PROTEIN_RECEP_F1_2"/>
    <property type="match status" value="1"/>
</dbReference>
<dbReference type="RefSeq" id="XP_014675662.1">
    <property type="nucleotide sequence ID" value="XM_014820176.1"/>
</dbReference>
<evidence type="ECO:0000256" key="9">
    <source>
        <dbReference type="ARBA" id="ARBA00023224"/>
    </source>
</evidence>
<dbReference type="SUPFAM" id="SSF81321">
    <property type="entry name" value="Family A G protein-coupled receptor-like"/>
    <property type="match status" value="1"/>
</dbReference>
<feature type="transmembrane region" description="Helical" evidence="13">
    <location>
        <begin position="108"/>
        <end position="127"/>
    </location>
</feature>
<keyword evidence="4 13" id="KW-1133">Transmembrane helix</keyword>
<dbReference type="InterPro" id="IPR000276">
    <property type="entry name" value="GPCR_Rhodpsn"/>
</dbReference>
<feature type="region of interest" description="Disordered" evidence="12">
    <location>
        <begin position="334"/>
        <end position="371"/>
    </location>
</feature>
<keyword evidence="15" id="KW-1185">Reference proteome</keyword>
<evidence type="ECO:0000313" key="16">
    <source>
        <dbReference type="RefSeq" id="XP_014675662.1"/>
    </source>
</evidence>
<evidence type="ECO:0000313" key="23">
    <source>
        <dbReference type="RefSeq" id="XP_014675708.1"/>
    </source>
</evidence>
<gene>
    <name evidence="16 17 18 19 20 21 22 23 24 25" type="primary">LOC106815673</name>
</gene>
<evidence type="ECO:0000313" key="22">
    <source>
        <dbReference type="RefSeq" id="XP_014675704.1"/>
    </source>
</evidence>
<dbReference type="RefSeq" id="XP_014675708.1">
    <property type="nucleotide sequence ID" value="XM_014820222.1"/>
</dbReference>
<dbReference type="Proteomes" id="UP000695022">
    <property type="component" value="Unplaced"/>
</dbReference>
<keyword evidence="8 11" id="KW-0675">Receptor</keyword>
<dbReference type="Pfam" id="PF00001">
    <property type="entry name" value="7tm_1"/>
    <property type="match status" value="1"/>
</dbReference>
<evidence type="ECO:0000313" key="17">
    <source>
        <dbReference type="RefSeq" id="XP_014675668.1"/>
    </source>
</evidence>
<keyword evidence="5 11" id="KW-0297">G-protein coupled receptor</keyword>
<dbReference type="PRINTS" id="PR00384">
    <property type="entry name" value="OPIOIDR"/>
</dbReference>
<feature type="compositionally biased region" description="Polar residues" evidence="12">
    <location>
        <begin position="384"/>
        <end position="396"/>
    </location>
</feature>
<feature type="transmembrane region" description="Helical" evidence="13">
    <location>
        <begin position="38"/>
        <end position="60"/>
    </location>
</feature>
<name>A0ABM1EU33_PRICU</name>
<dbReference type="PANTHER" id="PTHR24229">
    <property type="entry name" value="NEUROPEPTIDES RECEPTOR"/>
    <property type="match status" value="1"/>
</dbReference>
<feature type="transmembrane region" description="Helical" evidence="13">
    <location>
        <begin position="197"/>
        <end position="221"/>
    </location>
</feature>